<dbReference type="InterPro" id="IPR023271">
    <property type="entry name" value="Aquaporin-like"/>
</dbReference>
<feature type="transmembrane region" description="Helical" evidence="5">
    <location>
        <begin position="426"/>
        <end position="450"/>
    </location>
</feature>
<evidence type="ECO:0000256" key="1">
    <source>
        <dbReference type="ARBA" id="ARBA00004141"/>
    </source>
</evidence>
<dbReference type="Gene3D" id="1.20.1080.10">
    <property type="entry name" value="Glycerol uptake facilitator protein"/>
    <property type="match status" value="1"/>
</dbReference>
<reference evidence="6 7" key="1">
    <citation type="submission" date="2018-02" db="EMBL/GenBank/DDBJ databases">
        <title>A novel lanthanide dependent methylotroph, Methylotenera sp. La3113.</title>
        <authorList>
            <person name="Lv H."/>
            <person name="Tani A."/>
        </authorList>
    </citation>
    <scope>NUCLEOTIDE SEQUENCE [LARGE SCALE GENOMIC DNA]</scope>
    <source>
        <strain evidence="6 7">La3113</strain>
    </source>
</reference>
<dbReference type="InterPro" id="IPR011385">
    <property type="entry name" value="Site-sp_rcmbase"/>
</dbReference>
<comment type="subcellular location">
    <subcellularLocation>
        <location evidence="1">Membrane</location>
        <topology evidence="1">Multi-pass membrane protein</topology>
    </subcellularLocation>
</comment>
<keyword evidence="3 5" id="KW-1133">Transmembrane helix</keyword>
<gene>
    <name evidence="6" type="ORF">C3Y98_09545</name>
</gene>
<dbReference type="AlphaFoldDB" id="A0A4Y9VR78"/>
<keyword evidence="2 5" id="KW-0812">Transmembrane</keyword>
<feature type="transmembrane region" description="Helical" evidence="5">
    <location>
        <begin position="542"/>
        <end position="560"/>
    </location>
</feature>
<keyword evidence="7" id="KW-1185">Reference proteome</keyword>
<proteinExistence type="predicted"/>
<protein>
    <submittedName>
        <fullName evidence="6">Preprotein translocase subunit TatB</fullName>
    </submittedName>
</protein>
<feature type="transmembrane region" description="Helical" evidence="5">
    <location>
        <begin position="360"/>
        <end position="381"/>
    </location>
</feature>
<evidence type="ECO:0000313" key="6">
    <source>
        <dbReference type="EMBL" id="TFW70690.1"/>
    </source>
</evidence>
<evidence type="ECO:0000256" key="4">
    <source>
        <dbReference type="ARBA" id="ARBA00023136"/>
    </source>
</evidence>
<dbReference type="Pfam" id="PF10136">
    <property type="entry name" value="SpecificRecomb"/>
    <property type="match status" value="1"/>
</dbReference>
<evidence type="ECO:0000256" key="5">
    <source>
        <dbReference type="SAM" id="Phobius"/>
    </source>
</evidence>
<feature type="transmembrane region" description="Helical" evidence="5">
    <location>
        <begin position="593"/>
        <end position="616"/>
    </location>
</feature>
<dbReference type="EMBL" id="PQVH01000012">
    <property type="protein sequence ID" value="TFW70690.1"/>
    <property type="molecule type" value="Genomic_DNA"/>
</dbReference>
<sequence length="666" mass="73973">MEQAFEQHARHADAPKLIADLLAQIRPLKPEQTDGAIKSIQALCYLVSTDGVKASQLRDAILQLLSAYNPLSLFLIARHSVFTGFFAEMRRRISHKILPEAVDGAYLLDLFSIFFTKTTDEIWVNAVPDSVWAQLIGVMRFDLADEALSLSCQQNLFAAAQVLSYRTAALGLEPELLKNYPELEQHSSPFIMQQAELAEFMGAQDVDESHVDIKHILVMLDQCKAIVAKVRRNSALTGTSIHLTQLLQRILKQIARLEELLTILHCFQHKQSADTVIVPLFKDLVYSECHKNDLHEYWQESVEVMAVRVTENASRAGEHYITENRSEYFALMRSAMGAGVIIALMAMFKLVLAKQHFAPLAEAIFFSLNYGIGFMLIHIFHFTVATKQPAMTAAAIAATIDNASDGKTKDMHNLVTTVTNTMRSQAVAIFGNVVVAIPMAMLLSWAVFYLSGQHFVTPEKAHQLLRDIHPVTSGAFFYAGIAGVCLFLAGLISGYHDNLAIYNKIPQRLKAVRWLQRLLGVERLARVAHYVEHNLGALAGNFYFGCLLGGMGSVGVLLGLPIDIRHISFSSAFVGFASFSLDFMLTWQVVACAALGLALIGLGNLMVSFSLALYVAMKSRKVRFNDWRLLLKNLASRLNQHPIEFILPPKDLPPENLPPKEPTQAG</sequence>
<evidence type="ECO:0000313" key="7">
    <source>
        <dbReference type="Proteomes" id="UP000297706"/>
    </source>
</evidence>
<accession>A0A4Y9VR78</accession>
<dbReference type="OrthoDB" id="5688397at2"/>
<feature type="transmembrane region" description="Helical" evidence="5">
    <location>
        <begin position="328"/>
        <end position="348"/>
    </location>
</feature>
<feature type="transmembrane region" description="Helical" evidence="5">
    <location>
        <begin position="471"/>
        <end position="492"/>
    </location>
</feature>
<organism evidence="6 7">
    <name type="scientific">Methylotenera oryzisoli</name>
    <dbReference type="NCBI Taxonomy" id="2080758"/>
    <lineage>
        <taxon>Bacteria</taxon>
        <taxon>Pseudomonadati</taxon>
        <taxon>Pseudomonadota</taxon>
        <taxon>Betaproteobacteria</taxon>
        <taxon>Nitrosomonadales</taxon>
        <taxon>Methylophilaceae</taxon>
        <taxon>Methylotenera</taxon>
    </lineage>
</organism>
<dbReference type="PIRSF" id="PIRSF015380">
    <property type="entry name" value="Site-sp_rcmb"/>
    <property type="match status" value="1"/>
</dbReference>
<evidence type="ECO:0000256" key="3">
    <source>
        <dbReference type="ARBA" id="ARBA00022989"/>
    </source>
</evidence>
<comment type="caution">
    <text evidence="6">The sequence shown here is derived from an EMBL/GenBank/DDBJ whole genome shotgun (WGS) entry which is preliminary data.</text>
</comment>
<dbReference type="Proteomes" id="UP000297706">
    <property type="component" value="Unassembled WGS sequence"/>
</dbReference>
<evidence type="ECO:0000256" key="2">
    <source>
        <dbReference type="ARBA" id="ARBA00022692"/>
    </source>
</evidence>
<keyword evidence="4 5" id="KW-0472">Membrane</keyword>
<dbReference type="GO" id="GO:0016020">
    <property type="term" value="C:membrane"/>
    <property type="evidence" value="ECO:0007669"/>
    <property type="project" value="UniProtKB-SubCell"/>
</dbReference>
<name>A0A4Y9VR78_9PROT</name>